<evidence type="ECO:0000313" key="2">
    <source>
        <dbReference type="Proteomes" id="UP001633002"/>
    </source>
</evidence>
<comment type="caution">
    <text evidence="1">The sequence shown here is derived from an EMBL/GenBank/DDBJ whole genome shotgun (WGS) entry which is preliminary data.</text>
</comment>
<dbReference type="AlphaFoldDB" id="A0ABD3I4A6"/>
<evidence type="ECO:0000313" key="1">
    <source>
        <dbReference type="EMBL" id="KAL3698535.1"/>
    </source>
</evidence>
<dbReference type="EMBL" id="JBJQOH010000002">
    <property type="protein sequence ID" value="KAL3698535.1"/>
    <property type="molecule type" value="Genomic_DNA"/>
</dbReference>
<keyword evidence="2" id="KW-1185">Reference proteome</keyword>
<organism evidence="1 2">
    <name type="scientific">Riccia sorocarpa</name>
    <dbReference type="NCBI Taxonomy" id="122646"/>
    <lineage>
        <taxon>Eukaryota</taxon>
        <taxon>Viridiplantae</taxon>
        <taxon>Streptophyta</taxon>
        <taxon>Embryophyta</taxon>
        <taxon>Marchantiophyta</taxon>
        <taxon>Marchantiopsida</taxon>
        <taxon>Marchantiidae</taxon>
        <taxon>Marchantiales</taxon>
        <taxon>Ricciaceae</taxon>
        <taxon>Riccia</taxon>
    </lineage>
</organism>
<gene>
    <name evidence="1" type="ORF">R1sor_012611</name>
</gene>
<accession>A0ABD3I4A6</accession>
<protein>
    <submittedName>
        <fullName evidence="1">Uncharacterized protein</fullName>
    </submittedName>
</protein>
<name>A0ABD3I4A6_9MARC</name>
<dbReference type="Proteomes" id="UP001633002">
    <property type="component" value="Unassembled WGS sequence"/>
</dbReference>
<proteinExistence type="predicted"/>
<reference evidence="1 2" key="1">
    <citation type="submission" date="2024-09" db="EMBL/GenBank/DDBJ databases">
        <title>Chromosome-scale assembly of Riccia sorocarpa.</title>
        <authorList>
            <person name="Paukszto L."/>
        </authorList>
    </citation>
    <scope>NUCLEOTIDE SEQUENCE [LARGE SCALE GENOMIC DNA]</scope>
    <source>
        <strain evidence="1">LP-2024</strain>
        <tissue evidence="1">Aerial parts of the thallus</tissue>
    </source>
</reference>
<sequence>MHNMFFVNIFWFPKASKLVDTYDRTSHNEEVMISIARLRRSISPKLRDGDSHGQLLAWTTSRMDIRSNSWEQSLVIGYHPTPPRILPYRMRDANLDHCFWKERFNSIATTDNVTSFWLMLGLYLGGKLEVPPT</sequence>